<dbReference type="EMBL" id="CM000642">
    <property type="protein sequence ID" value="EED91827.1"/>
    <property type="molecule type" value="Genomic_DNA"/>
</dbReference>
<dbReference type="RefSeq" id="XP_002290075.1">
    <property type="nucleotide sequence ID" value="XM_002290039.1"/>
</dbReference>
<keyword evidence="4" id="KW-1185">Reference proteome</keyword>
<dbReference type="eggNOG" id="ENOG502T8Q3">
    <property type="taxonomic scope" value="Eukaryota"/>
</dbReference>
<evidence type="ECO:0000313" key="4">
    <source>
        <dbReference type="Proteomes" id="UP000001449"/>
    </source>
</evidence>
<dbReference type="PaxDb" id="35128-Thaps22560"/>
<dbReference type="KEGG" id="tps:THAPSDRAFT_22560"/>
<reference evidence="3 4" key="1">
    <citation type="journal article" date="2004" name="Science">
        <title>The genome of the diatom Thalassiosira pseudonana: ecology, evolution, and metabolism.</title>
        <authorList>
            <person name="Armbrust E.V."/>
            <person name="Berges J.A."/>
            <person name="Bowler C."/>
            <person name="Green B.R."/>
            <person name="Martinez D."/>
            <person name="Putnam N.H."/>
            <person name="Zhou S."/>
            <person name="Allen A.E."/>
            <person name="Apt K.E."/>
            <person name="Bechner M."/>
            <person name="Brzezinski M.A."/>
            <person name="Chaal B.K."/>
            <person name="Chiovitti A."/>
            <person name="Davis A.K."/>
            <person name="Demarest M.S."/>
            <person name="Detter J.C."/>
            <person name="Glavina T."/>
            <person name="Goodstein D."/>
            <person name="Hadi M.Z."/>
            <person name="Hellsten U."/>
            <person name="Hildebrand M."/>
            <person name="Jenkins B.D."/>
            <person name="Jurka J."/>
            <person name="Kapitonov V.V."/>
            <person name="Kroger N."/>
            <person name="Lau W.W."/>
            <person name="Lane T.W."/>
            <person name="Larimer F.W."/>
            <person name="Lippmeier J.C."/>
            <person name="Lucas S."/>
            <person name="Medina M."/>
            <person name="Montsant A."/>
            <person name="Obornik M."/>
            <person name="Parker M.S."/>
            <person name="Palenik B."/>
            <person name="Pazour G.J."/>
            <person name="Richardson P.M."/>
            <person name="Rynearson T.A."/>
            <person name="Saito M.A."/>
            <person name="Schwartz D.C."/>
            <person name="Thamatrakoln K."/>
            <person name="Valentin K."/>
            <person name="Vardi A."/>
            <person name="Wilkerson F.P."/>
            <person name="Rokhsar D.S."/>
        </authorList>
    </citation>
    <scope>NUCLEOTIDE SEQUENCE [LARGE SCALE GENOMIC DNA]</scope>
    <source>
        <strain evidence="3 4">CCMP1335</strain>
    </source>
</reference>
<accession>B8C1U7</accession>
<dbReference type="OMA" id="HYSMSWH"/>
<feature type="chain" id="PRO_5002869314" evidence="2">
    <location>
        <begin position="23"/>
        <end position="464"/>
    </location>
</feature>
<organism evidence="3 4">
    <name type="scientific">Thalassiosira pseudonana</name>
    <name type="common">Marine diatom</name>
    <name type="synonym">Cyclotella nana</name>
    <dbReference type="NCBI Taxonomy" id="35128"/>
    <lineage>
        <taxon>Eukaryota</taxon>
        <taxon>Sar</taxon>
        <taxon>Stramenopiles</taxon>
        <taxon>Ochrophyta</taxon>
        <taxon>Bacillariophyta</taxon>
        <taxon>Coscinodiscophyceae</taxon>
        <taxon>Thalassiosirophycidae</taxon>
        <taxon>Thalassiosirales</taxon>
        <taxon>Thalassiosiraceae</taxon>
        <taxon>Thalassiosira</taxon>
    </lineage>
</organism>
<dbReference type="GeneID" id="7448477"/>
<feature type="region of interest" description="Disordered" evidence="1">
    <location>
        <begin position="367"/>
        <end position="430"/>
    </location>
</feature>
<dbReference type="InParanoid" id="B8C1U7"/>
<dbReference type="HOGENOM" id="CLU_589900_0_0_1"/>
<evidence type="ECO:0000256" key="2">
    <source>
        <dbReference type="SAM" id="SignalP"/>
    </source>
</evidence>
<feature type="signal peptide" evidence="2">
    <location>
        <begin position="1"/>
        <end position="22"/>
    </location>
</feature>
<gene>
    <name evidence="3" type="ORF">THAPSDRAFT_22560</name>
</gene>
<keyword evidence="2" id="KW-0732">Signal</keyword>
<evidence type="ECO:0000256" key="1">
    <source>
        <dbReference type="SAM" id="MobiDB-lite"/>
    </source>
</evidence>
<feature type="compositionally biased region" description="Low complexity" evidence="1">
    <location>
        <begin position="379"/>
        <end position="424"/>
    </location>
</feature>
<evidence type="ECO:0000313" key="3">
    <source>
        <dbReference type="EMBL" id="EED91827.1"/>
    </source>
</evidence>
<sequence length="464" mass="50993">MNILNIALLYTIGLSSSPFATSSPSCQDDGYSMYVWTRGFDSTAPQCVGIYPPNKDGDNASCFNHNWETTEAREKLFASCSIPGREITRLFVEDVRSRIENGGYNADGVCDGDLMALLSEAHERGISIYALFSVSNADFSESYMAVYPNKFNELCGSDKIYFDGVAVNNEYFSQIRACSADDINDVYIAEQQDHLDRLALAKQNAHPLPLHFSISWNWDCCSCSSSSYATRELLWPAVGGSSMSVVQHMVNIVDSVDVQVAYIKNSTMTTRSTKPYEYWEDKVNKSPSSKVYTLAYTNPTDLCQTSFSPHIKGSSTAEDSCSIGNERTEAGMFQGFDYVESQLTHIKGGIHFMNGVFASGITEGWPVHSPNPNPQACAPSTSSPSRSTSSSPTKKPSLSPITSSPATKSPTRSPVTVSPVAPSVDCRDPSITQQKCDDAPLCRWNRRKQQCKFRGAKMIRVFGL</sequence>
<name>B8C1U7_THAPS</name>
<dbReference type="AlphaFoldDB" id="B8C1U7"/>
<dbReference type="Proteomes" id="UP000001449">
    <property type="component" value="Chromosome 5"/>
</dbReference>
<reference evidence="3 4" key="2">
    <citation type="journal article" date="2008" name="Nature">
        <title>The Phaeodactylum genome reveals the evolutionary history of diatom genomes.</title>
        <authorList>
            <person name="Bowler C."/>
            <person name="Allen A.E."/>
            <person name="Badger J.H."/>
            <person name="Grimwood J."/>
            <person name="Jabbari K."/>
            <person name="Kuo A."/>
            <person name="Maheswari U."/>
            <person name="Martens C."/>
            <person name="Maumus F."/>
            <person name="Otillar R.P."/>
            <person name="Rayko E."/>
            <person name="Salamov A."/>
            <person name="Vandepoele K."/>
            <person name="Beszteri B."/>
            <person name="Gruber A."/>
            <person name="Heijde M."/>
            <person name="Katinka M."/>
            <person name="Mock T."/>
            <person name="Valentin K."/>
            <person name="Verret F."/>
            <person name="Berges J.A."/>
            <person name="Brownlee C."/>
            <person name="Cadoret J.P."/>
            <person name="Chiovitti A."/>
            <person name="Choi C.J."/>
            <person name="Coesel S."/>
            <person name="De Martino A."/>
            <person name="Detter J.C."/>
            <person name="Durkin C."/>
            <person name="Falciatore A."/>
            <person name="Fournet J."/>
            <person name="Haruta M."/>
            <person name="Huysman M.J."/>
            <person name="Jenkins B.D."/>
            <person name="Jiroutova K."/>
            <person name="Jorgensen R.E."/>
            <person name="Joubert Y."/>
            <person name="Kaplan A."/>
            <person name="Kroger N."/>
            <person name="Kroth P.G."/>
            <person name="La Roche J."/>
            <person name="Lindquist E."/>
            <person name="Lommer M."/>
            <person name="Martin-Jezequel V."/>
            <person name="Lopez P.J."/>
            <person name="Lucas S."/>
            <person name="Mangogna M."/>
            <person name="McGinnis K."/>
            <person name="Medlin L.K."/>
            <person name="Montsant A."/>
            <person name="Oudot-Le Secq M.P."/>
            <person name="Napoli C."/>
            <person name="Obornik M."/>
            <person name="Parker M.S."/>
            <person name="Petit J.L."/>
            <person name="Porcel B.M."/>
            <person name="Poulsen N."/>
            <person name="Robison M."/>
            <person name="Rychlewski L."/>
            <person name="Rynearson T.A."/>
            <person name="Schmutz J."/>
            <person name="Shapiro H."/>
            <person name="Siaut M."/>
            <person name="Stanley M."/>
            <person name="Sussman M.R."/>
            <person name="Taylor A.R."/>
            <person name="Vardi A."/>
            <person name="von Dassow P."/>
            <person name="Vyverman W."/>
            <person name="Willis A."/>
            <person name="Wyrwicz L.S."/>
            <person name="Rokhsar D.S."/>
            <person name="Weissenbach J."/>
            <person name="Armbrust E.V."/>
            <person name="Green B.R."/>
            <person name="Van de Peer Y."/>
            <person name="Grigoriev I.V."/>
        </authorList>
    </citation>
    <scope>NUCLEOTIDE SEQUENCE [LARGE SCALE GENOMIC DNA]</scope>
    <source>
        <strain evidence="3 4">CCMP1335</strain>
    </source>
</reference>
<protein>
    <submittedName>
        <fullName evidence="3">Uncharacterized protein</fullName>
    </submittedName>
</protein>
<proteinExistence type="predicted"/>